<gene>
    <name evidence="3" type="ORF">EDD55_103149</name>
</gene>
<keyword evidence="4" id="KW-1185">Reference proteome</keyword>
<keyword evidence="2" id="KW-0472">Membrane</keyword>
<sequence>MTRTDGRYKIQGRRFWAAKGIVIVCALMVMTALAACGRKGSPQPPSGATYPQEYPYNQ</sequence>
<evidence type="ECO:0000256" key="1">
    <source>
        <dbReference type="SAM" id="MobiDB-lite"/>
    </source>
</evidence>
<dbReference type="RefSeq" id="WP_165886249.1">
    <property type="nucleotide sequence ID" value="NZ_CP119676.1"/>
</dbReference>
<protein>
    <recommendedName>
        <fullName evidence="5">Lipoprotein</fullName>
    </recommendedName>
</protein>
<feature type="region of interest" description="Disordered" evidence="1">
    <location>
        <begin position="37"/>
        <end position="58"/>
    </location>
</feature>
<accession>A0A4R3JCX6</accession>
<feature type="transmembrane region" description="Helical" evidence="2">
    <location>
        <begin position="16"/>
        <end position="35"/>
    </location>
</feature>
<evidence type="ECO:0000313" key="4">
    <source>
        <dbReference type="Proteomes" id="UP000295304"/>
    </source>
</evidence>
<evidence type="ECO:0008006" key="5">
    <source>
        <dbReference type="Google" id="ProtNLM"/>
    </source>
</evidence>
<evidence type="ECO:0000256" key="2">
    <source>
        <dbReference type="SAM" id="Phobius"/>
    </source>
</evidence>
<keyword evidence="2" id="KW-0812">Transmembrane</keyword>
<keyword evidence="2" id="KW-1133">Transmembrane helix</keyword>
<reference evidence="3 4" key="1">
    <citation type="submission" date="2019-03" db="EMBL/GenBank/DDBJ databases">
        <title>Genomic Encyclopedia of Type Strains, Phase IV (KMG-IV): sequencing the most valuable type-strain genomes for metagenomic binning, comparative biology and taxonomic classification.</title>
        <authorList>
            <person name="Goeker M."/>
        </authorList>
    </citation>
    <scope>NUCLEOTIDE SEQUENCE [LARGE SCALE GENOMIC DNA]</scope>
    <source>
        <strain evidence="3 4">DSM 101688</strain>
    </source>
</reference>
<proteinExistence type="predicted"/>
<dbReference type="Proteomes" id="UP000295304">
    <property type="component" value="Unassembled WGS sequence"/>
</dbReference>
<evidence type="ECO:0000313" key="3">
    <source>
        <dbReference type="EMBL" id="TCS63527.1"/>
    </source>
</evidence>
<dbReference type="AlphaFoldDB" id="A0A4R3JCX6"/>
<name>A0A4R3JCX6_9PROT</name>
<dbReference type="EMBL" id="SLZW01000003">
    <property type="protein sequence ID" value="TCS63527.1"/>
    <property type="molecule type" value="Genomic_DNA"/>
</dbReference>
<organism evidence="3 4">
    <name type="scientific">Varunaivibrio sulfuroxidans</name>
    <dbReference type="NCBI Taxonomy" id="1773489"/>
    <lineage>
        <taxon>Bacteria</taxon>
        <taxon>Pseudomonadati</taxon>
        <taxon>Pseudomonadota</taxon>
        <taxon>Alphaproteobacteria</taxon>
        <taxon>Rhodospirillales</taxon>
        <taxon>Magnetovibrionaceae</taxon>
        <taxon>Varunaivibrio</taxon>
    </lineage>
</organism>
<comment type="caution">
    <text evidence="3">The sequence shown here is derived from an EMBL/GenBank/DDBJ whole genome shotgun (WGS) entry which is preliminary data.</text>
</comment>